<sequence length="299" mass="34169">MEIITNAMRQLAREGLENGLDIIIGWKDGRFEWQSKPAFITEINDIESLNFNNYSLKNLSGYLLKKELKDKKIGIFLKGCDYKAYKQLVNYNQVDPENIQIWGIACPGLKERDFHGNTSNAERCQRCQEPVPEELETIIGKKEVAIQNSPEDKYQDVKKLESLATDERFDYWKDQISDCIRCYACRNTCPLCECTTCMIAGGDSNSDDWIDSAKEFSQDFFFHSIRAFHQAGRCVDCGECEEVCPVDIPISKINNKIRHDIENLYEMPEVADDDSVMGPLLDFREDDPEPGSKGGKENA</sequence>
<evidence type="ECO:0000313" key="6">
    <source>
        <dbReference type="EMBL" id="MBF8436934.1"/>
    </source>
</evidence>
<dbReference type="GO" id="GO:0051536">
    <property type="term" value="F:iron-sulfur cluster binding"/>
    <property type="evidence" value="ECO:0007669"/>
    <property type="project" value="UniProtKB-KW"/>
</dbReference>
<dbReference type="AlphaFoldDB" id="A0A931F9W2"/>
<dbReference type="InterPro" id="IPR009051">
    <property type="entry name" value="Helical_ferredxn"/>
</dbReference>
<dbReference type="Proteomes" id="UP000621436">
    <property type="component" value="Unassembled WGS sequence"/>
</dbReference>
<evidence type="ECO:0000259" key="5">
    <source>
        <dbReference type="PROSITE" id="PS51379"/>
    </source>
</evidence>
<dbReference type="Gene3D" id="1.10.1060.10">
    <property type="entry name" value="Alpha-helical ferredoxin"/>
    <property type="match status" value="1"/>
</dbReference>
<dbReference type="InterPro" id="IPR017900">
    <property type="entry name" value="4Fe4S_Fe_S_CS"/>
</dbReference>
<dbReference type="GO" id="GO:0046872">
    <property type="term" value="F:metal ion binding"/>
    <property type="evidence" value="ECO:0007669"/>
    <property type="project" value="UniProtKB-KW"/>
</dbReference>
<keyword evidence="2" id="KW-0408">Iron</keyword>
<organism evidence="6 7">
    <name type="scientific">Halonatronomonas betaini</name>
    <dbReference type="NCBI Taxonomy" id="2778430"/>
    <lineage>
        <taxon>Bacteria</taxon>
        <taxon>Bacillati</taxon>
        <taxon>Bacillota</taxon>
        <taxon>Clostridia</taxon>
        <taxon>Halanaerobiales</taxon>
        <taxon>Halarsenatibacteraceae</taxon>
        <taxon>Halonatronomonas</taxon>
    </lineage>
</organism>
<accession>A0A931F9W2</accession>
<evidence type="ECO:0000313" key="7">
    <source>
        <dbReference type="Proteomes" id="UP000621436"/>
    </source>
</evidence>
<proteinExistence type="predicted"/>
<comment type="caution">
    <text evidence="6">The sequence shown here is derived from an EMBL/GenBank/DDBJ whole genome shotgun (WGS) entry which is preliminary data.</text>
</comment>
<dbReference type="Pfam" id="PF13183">
    <property type="entry name" value="Fer4_8"/>
    <property type="match status" value="1"/>
</dbReference>
<protein>
    <submittedName>
        <fullName evidence="6">4Fe-4S dicluster domain-containing protein</fullName>
    </submittedName>
</protein>
<evidence type="ECO:0000256" key="4">
    <source>
        <dbReference type="SAM" id="MobiDB-lite"/>
    </source>
</evidence>
<gene>
    <name evidence="6" type="ORF">I0Q91_07595</name>
</gene>
<reference evidence="6" key="1">
    <citation type="submission" date="2020-11" db="EMBL/GenBank/DDBJ databases">
        <title>Halonatronomonas betainensis gen. nov., sp. nov. a novel haloalkaliphilic representative of the family Halanaerobiacae capable of betaine degradation.</title>
        <authorList>
            <person name="Boltyanskaya Y."/>
            <person name="Kevbrin V."/>
            <person name="Detkova E."/>
            <person name="Grouzdev D.S."/>
            <person name="Koziaeva V."/>
            <person name="Zhilina T."/>
        </authorList>
    </citation>
    <scope>NUCLEOTIDE SEQUENCE</scope>
    <source>
        <strain evidence="6">Z-7014</strain>
    </source>
</reference>
<name>A0A931F9W2_9FIRM</name>
<keyword evidence="7" id="KW-1185">Reference proteome</keyword>
<dbReference type="PROSITE" id="PS00198">
    <property type="entry name" value="4FE4S_FER_1"/>
    <property type="match status" value="1"/>
</dbReference>
<dbReference type="RefSeq" id="WP_270453862.1">
    <property type="nucleotide sequence ID" value="NZ_JADPIE010000004.1"/>
</dbReference>
<dbReference type="EMBL" id="JADPIE010000004">
    <property type="protein sequence ID" value="MBF8436934.1"/>
    <property type="molecule type" value="Genomic_DNA"/>
</dbReference>
<feature type="domain" description="4Fe-4S ferredoxin-type" evidence="5">
    <location>
        <begin position="225"/>
        <end position="255"/>
    </location>
</feature>
<keyword evidence="3" id="KW-0411">Iron-sulfur</keyword>
<dbReference type="PROSITE" id="PS51379">
    <property type="entry name" value="4FE4S_FER_2"/>
    <property type="match status" value="1"/>
</dbReference>
<dbReference type="InterPro" id="IPR017896">
    <property type="entry name" value="4Fe4S_Fe-S-bd"/>
</dbReference>
<feature type="region of interest" description="Disordered" evidence="4">
    <location>
        <begin position="275"/>
        <end position="299"/>
    </location>
</feature>
<evidence type="ECO:0000256" key="3">
    <source>
        <dbReference type="ARBA" id="ARBA00023014"/>
    </source>
</evidence>
<evidence type="ECO:0000256" key="1">
    <source>
        <dbReference type="ARBA" id="ARBA00022723"/>
    </source>
</evidence>
<evidence type="ECO:0000256" key="2">
    <source>
        <dbReference type="ARBA" id="ARBA00023004"/>
    </source>
</evidence>
<dbReference type="SUPFAM" id="SSF46548">
    <property type="entry name" value="alpha-helical ferredoxin"/>
    <property type="match status" value="1"/>
</dbReference>
<keyword evidence="1" id="KW-0479">Metal-binding</keyword>